<keyword evidence="7" id="KW-1185">Reference proteome</keyword>
<dbReference type="AlphaFoldDB" id="A0A161S270"/>
<dbReference type="PANTHER" id="PTHR24421:SF60">
    <property type="entry name" value="SENSOR HISTIDINE KINASE COMP"/>
    <property type="match status" value="1"/>
</dbReference>
<proteinExistence type="predicted"/>
<gene>
    <name evidence="6" type="ORF">AV926_13010</name>
</gene>
<dbReference type="RefSeq" id="WP_038984292.1">
    <property type="nucleotide sequence ID" value="NZ_JWJO01000001.1"/>
</dbReference>
<comment type="caution">
    <text evidence="6">The sequence shown here is derived from an EMBL/GenBank/DDBJ whole genome shotgun (WGS) entry which is preliminary data.</text>
</comment>
<dbReference type="Proteomes" id="UP000076630">
    <property type="component" value="Unassembled WGS sequence"/>
</dbReference>
<name>A0A161S270_9FLAO</name>
<evidence type="ECO:0000313" key="7">
    <source>
        <dbReference type="Proteomes" id="UP000076630"/>
    </source>
</evidence>
<evidence type="ECO:0000256" key="4">
    <source>
        <dbReference type="PROSITE-ProRule" id="PRU00339"/>
    </source>
</evidence>
<dbReference type="InterPro" id="IPR019734">
    <property type="entry name" value="TPR_rpt"/>
</dbReference>
<keyword evidence="5" id="KW-0812">Transmembrane</keyword>
<dbReference type="SUPFAM" id="SSF55874">
    <property type="entry name" value="ATPase domain of HSP90 chaperone/DNA topoisomerase II/histidine kinase"/>
    <property type="match status" value="1"/>
</dbReference>
<dbReference type="GO" id="GO:0000160">
    <property type="term" value="P:phosphorelay signal transduction system"/>
    <property type="evidence" value="ECO:0007669"/>
    <property type="project" value="UniProtKB-KW"/>
</dbReference>
<keyword evidence="5" id="KW-1133">Transmembrane helix</keyword>
<dbReference type="SUPFAM" id="SSF48452">
    <property type="entry name" value="TPR-like"/>
    <property type="match status" value="2"/>
</dbReference>
<dbReference type="OrthoDB" id="943406at2"/>
<reference evidence="6 7" key="1">
    <citation type="submission" date="2016-01" db="EMBL/GenBank/DDBJ databases">
        <title>Whole genome sequencing of Myroides marinus L41.</title>
        <authorList>
            <person name="Hong K.W."/>
        </authorList>
    </citation>
    <scope>NUCLEOTIDE SEQUENCE [LARGE SCALE GENOMIC DNA]</scope>
    <source>
        <strain evidence="6 7">L41</strain>
    </source>
</reference>
<sequence length="583" mass="66932">MKYYKSISHLSNYFLGIFYLLFLNSCLQKEDNFSNIKIDTGKVALGDSLQLKADSLNALNQLDNAFTAYLKSNTYYINQHKEESITYNNLRIATIYLTIGDPNSAQEIISKELPSISTKENSFKVYIYNTLAICYAELKDYALAIEYFNLSLELASSSEEKIILLNNIASNYIHLNQGEKAIAILQGLISSNTIEDNIIEKARILNNLGKALFKQNNTQGLNELEESLTIRLNNVNQDDIFRSYITLAEYYVLNKNYTSAYDYALKSYDISKNFKNKNDKLLALEYLAKSNQKQSSEYLKSYIELSKEISTENQKAKNQFAKIRYDFQLHEQENTKLKLDLQHSELVSARNKNALYIALIILITGGFVISFIYRKIRQRHRLDKIQQAYLTETNIAKKIHDELANDVFNTLTYTQNFNLEATEAKNHLVSDLESIYKKARNISLQHSSIATDGTFASHLTNLFNEYSTANCKIILSGLDKFDFTLLDKNQKITIYRVIQELLVNMKKHSMATIVVFKFTDDKKSFNIFYSDNGVGIIQENIKSKNGLLNVENRIKNIGGTFTFDSTNQLGVKYNIQLPKKNYV</sequence>
<evidence type="ECO:0000313" key="6">
    <source>
        <dbReference type="EMBL" id="KZE78359.1"/>
    </source>
</evidence>
<dbReference type="Gene3D" id="1.25.40.10">
    <property type="entry name" value="Tetratricopeptide repeat domain"/>
    <property type="match status" value="2"/>
</dbReference>
<dbReference type="PANTHER" id="PTHR24421">
    <property type="entry name" value="NITRATE/NITRITE SENSOR PROTEIN NARX-RELATED"/>
    <property type="match status" value="1"/>
</dbReference>
<feature type="transmembrane region" description="Helical" evidence="5">
    <location>
        <begin position="354"/>
        <end position="373"/>
    </location>
</feature>
<feature type="repeat" description="TPR" evidence="4">
    <location>
        <begin position="125"/>
        <end position="158"/>
    </location>
</feature>
<dbReference type="InterPro" id="IPR036890">
    <property type="entry name" value="HATPase_C_sf"/>
</dbReference>
<evidence type="ECO:0000256" key="3">
    <source>
        <dbReference type="ARBA" id="ARBA00023012"/>
    </source>
</evidence>
<dbReference type="PROSITE" id="PS50005">
    <property type="entry name" value="TPR"/>
    <property type="match status" value="1"/>
</dbReference>
<dbReference type="Pfam" id="PF13181">
    <property type="entry name" value="TPR_8"/>
    <property type="match status" value="1"/>
</dbReference>
<keyword evidence="2 6" id="KW-0418">Kinase</keyword>
<dbReference type="Gene3D" id="3.30.565.10">
    <property type="entry name" value="Histidine kinase-like ATPase, C-terminal domain"/>
    <property type="match status" value="1"/>
</dbReference>
<keyword evidence="4" id="KW-0802">TPR repeat</keyword>
<keyword evidence="3" id="KW-0902">Two-component regulatory system</keyword>
<keyword evidence="1" id="KW-0808">Transferase</keyword>
<evidence type="ECO:0000256" key="1">
    <source>
        <dbReference type="ARBA" id="ARBA00022679"/>
    </source>
</evidence>
<dbReference type="InterPro" id="IPR011990">
    <property type="entry name" value="TPR-like_helical_dom_sf"/>
</dbReference>
<keyword evidence="5" id="KW-0472">Membrane</keyword>
<dbReference type="GO" id="GO:0016301">
    <property type="term" value="F:kinase activity"/>
    <property type="evidence" value="ECO:0007669"/>
    <property type="project" value="UniProtKB-KW"/>
</dbReference>
<evidence type="ECO:0000256" key="2">
    <source>
        <dbReference type="ARBA" id="ARBA00022777"/>
    </source>
</evidence>
<dbReference type="SMART" id="SM00028">
    <property type="entry name" value="TPR"/>
    <property type="match status" value="3"/>
</dbReference>
<protein>
    <submittedName>
        <fullName evidence="6">Histidine kinase</fullName>
    </submittedName>
</protein>
<evidence type="ECO:0000256" key="5">
    <source>
        <dbReference type="SAM" id="Phobius"/>
    </source>
</evidence>
<dbReference type="EMBL" id="LQNU01000065">
    <property type="protein sequence ID" value="KZE78359.1"/>
    <property type="molecule type" value="Genomic_DNA"/>
</dbReference>
<dbReference type="InterPro" id="IPR050482">
    <property type="entry name" value="Sensor_HK_TwoCompSys"/>
</dbReference>
<accession>A0A161S270</accession>
<organism evidence="6 7">
    <name type="scientific">Myroides marinus</name>
    <dbReference type="NCBI Taxonomy" id="703342"/>
    <lineage>
        <taxon>Bacteria</taxon>
        <taxon>Pseudomonadati</taxon>
        <taxon>Bacteroidota</taxon>
        <taxon>Flavobacteriia</taxon>
        <taxon>Flavobacteriales</taxon>
        <taxon>Flavobacteriaceae</taxon>
        <taxon>Myroides</taxon>
    </lineage>
</organism>